<dbReference type="CDD" id="cd08021">
    <property type="entry name" value="M20_Acy1_YhaA-like"/>
    <property type="match status" value="1"/>
</dbReference>
<dbReference type="InterPro" id="IPR002933">
    <property type="entry name" value="Peptidase_M20"/>
</dbReference>
<evidence type="ECO:0000256" key="3">
    <source>
        <dbReference type="PIRSR" id="PIRSR005962-1"/>
    </source>
</evidence>
<comment type="similarity">
    <text evidence="1">Belongs to the peptidase M20 family.</text>
</comment>
<dbReference type="Gene3D" id="3.30.70.360">
    <property type="match status" value="1"/>
</dbReference>
<dbReference type="PANTHER" id="PTHR11014">
    <property type="entry name" value="PEPTIDASE M20 FAMILY MEMBER"/>
    <property type="match status" value="1"/>
</dbReference>
<evidence type="ECO:0000313" key="5">
    <source>
        <dbReference type="EMBL" id="OCA91941.1"/>
    </source>
</evidence>
<proteinExistence type="inferred from homology"/>
<dbReference type="Pfam" id="PF01546">
    <property type="entry name" value="Peptidase_M20"/>
    <property type="match status" value="1"/>
</dbReference>
<dbReference type="AlphaFoldDB" id="A0A1B9B744"/>
<organism evidence="5 6">
    <name type="scientific">Pseudobacillus wudalianchiensis</name>
    <dbReference type="NCBI Taxonomy" id="1743143"/>
    <lineage>
        <taxon>Bacteria</taxon>
        <taxon>Bacillati</taxon>
        <taxon>Bacillota</taxon>
        <taxon>Bacilli</taxon>
        <taxon>Bacillales</taxon>
        <taxon>Bacillaceae</taxon>
        <taxon>Pseudobacillus</taxon>
    </lineage>
</organism>
<dbReference type="GO" id="GO:0046872">
    <property type="term" value="F:metal ion binding"/>
    <property type="evidence" value="ECO:0007669"/>
    <property type="project" value="UniProtKB-KW"/>
</dbReference>
<evidence type="ECO:0000256" key="1">
    <source>
        <dbReference type="ARBA" id="ARBA00006153"/>
    </source>
</evidence>
<reference evidence="6" key="1">
    <citation type="submission" date="2016-05" db="EMBL/GenBank/DDBJ databases">
        <authorList>
            <person name="Liu B."/>
            <person name="Wang J."/>
            <person name="Zhu Y."/>
            <person name="Liu G."/>
            <person name="Chen Q."/>
            <person name="Chen Z."/>
            <person name="Lan J."/>
            <person name="Che J."/>
            <person name="Ge C."/>
            <person name="Shi H."/>
            <person name="Pan Z."/>
            <person name="Liu X."/>
        </authorList>
    </citation>
    <scope>NUCLEOTIDE SEQUENCE [LARGE SCALE GENOMIC DNA]</scope>
    <source>
        <strain evidence="6">FJAT-27215</strain>
    </source>
</reference>
<feature type="binding site" evidence="3">
    <location>
        <position position="112"/>
    </location>
    <ligand>
        <name>Mn(2+)</name>
        <dbReference type="ChEBI" id="CHEBI:29035"/>
        <label>2</label>
    </ligand>
</feature>
<dbReference type="GO" id="GO:0016787">
    <property type="term" value="F:hydrolase activity"/>
    <property type="evidence" value="ECO:0007669"/>
    <property type="project" value="UniProtKB-KW"/>
</dbReference>
<feature type="binding site" evidence="3">
    <location>
        <position position="372"/>
    </location>
    <ligand>
        <name>Mn(2+)</name>
        <dbReference type="ChEBI" id="CHEBI:29035"/>
        <label>2</label>
    </ligand>
</feature>
<evidence type="ECO:0000256" key="2">
    <source>
        <dbReference type="ARBA" id="ARBA00022801"/>
    </source>
</evidence>
<dbReference type="NCBIfam" id="TIGR01891">
    <property type="entry name" value="amidohydrolases"/>
    <property type="match status" value="1"/>
</dbReference>
<keyword evidence="3" id="KW-0479">Metal-binding</keyword>
<keyword evidence="6" id="KW-1185">Reference proteome</keyword>
<dbReference type="InterPro" id="IPR017439">
    <property type="entry name" value="Amidohydrolase"/>
</dbReference>
<feature type="binding site" evidence="3">
    <location>
        <position position="148"/>
    </location>
    <ligand>
        <name>Mn(2+)</name>
        <dbReference type="ChEBI" id="CHEBI:29035"/>
        <label>2</label>
    </ligand>
</feature>
<dbReference type="InterPro" id="IPR036264">
    <property type="entry name" value="Bact_exopeptidase_dim_dom"/>
</dbReference>
<dbReference type="Pfam" id="PF07687">
    <property type="entry name" value="M20_dimer"/>
    <property type="match status" value="1"/>
</dbReference>
<dbReference type="Gene3D" id="3.40.630.10">
    <property type="entry name" value="Zn peptidases"/>
    <property type="match status" value="1"/>
</dbReference>
<accession>A0A1B9B744</accession>
<dbReference type="EMBL" id="MAYT01000003">
    <property type="protein sequence ID" value="OCA91941.1"/>
    <property type="molecule type" value="Genomic_DNA"/>
</dbReference>
<dbReference type="PIRSF" id="PIRSF005962">
    <property type="entry name" value="Pept_M20D_amidohydro"/>
    <property type="match status" value="1"/>
</dbReference>
<feature type="binding site" evidence="3">
    <location>
        <position position="173"/>
    </location>
    <ligand>
        <name>Mn(2+)</name>
        <dbReference type="ChEBI" id="CHEBI:29035"/>
        <label>1</label>
    </ligand>
</feature>
<dbReference type="Proteomes" id="UP000092578">
    <property type="component" value="Unassembled WGS sequence"/>
</dbReference>
<dbReference type="PANTHER" id="PTHR11014:SF63">
    <property type="entry name" value="METALLOPEPTIDASE, PUTATIVE (AFU_ORTHOLOGUE AFUA_6G09600)-RELATED"/>
    <property type="match status" value="1"/>
</dbReference>
<dbReference type="FunFam" id="3.30.70.360:FF:000014">
    <property type="entry name" value="N-acyl-L-amino acid amidohydrolase"/>
    <property type="match status" value="1"/>
</dbReference>
<evidence type="ECO:0000313" key="6">
    <source>
        <dbReference type="Proteomes" id="UP000092578"/>
    </source>
</evidence>
<feature type="binding site" evidence="3">
    <location>
        <position position="114"/>
    </location>
    <ligand>
        <name>Mn(2+)</name>
        <dbReference type="ChEBI" id="CHEBI:29035"/>
        <label>2</label>
    </ligand>
</feature>
<protein>
    <submittedName>
        <fullName evidence="5">Peptidase M20</fullName>
    </submittedName>
</protein>
<dbReference type="SUPFAM" id="SSF53187">
    <property type="entry name" value="Zn-dependent exopeptidases"/>
    <property type="match status" value="1"/>
</dbReference>
<comment type="cofactor">
    <cofactor evidence="3">
        <name>Mn(2+)</name>
        <dbReference type="ChEBI" id="CHEBI:29035"/>
    </cofactor>
    <text evidence="3">The Mn(2+) ion enhances activity.</text>
</comment>
<keyword evidence="3" id="KW-0464">Manganese</keyword>
<dbReference type="InterPro" id="IPR011650">
    <property type="entry name" value="Peptidase_M20_dimer"/>
</dbReference>
<gene>
    <name evidence="5" type="ORF">A8F95_18700</name>
</gene>
<dbReference type="SUPFAM" id="SSF55031">
    <property type="entry name" value="Bacterial exopeptidase dimerisation domain"/>
    <property type="match status" value="1"/>
</dbReference>
<sequence>MESRNRGETVLEEIYKQLEENFEETVSIRRYLHQHPELSFEEEKTPQLIARHLTEWGIEVREGVGGRGIVGTIRGGQPGKTVALRADFDALPIQDLKEVPYRSTVPGKMHACGHDAHTATLLSVAKVLQEKRDLLRGNIVLIHQFAEELVPGGAKEMIKDGCLDGVDVMFGTHLWSTIPVGRAAFQPRAIMAAADHFEVEIIGRGGHGGLPHETVDPIVLGMNWVQLIQQIISRNVSPLDSAVISVGAFHGGDAFNIIPEKVEIKGTVRTLRTEVQEMIERKMESILHSLCEAAGASYQYQYIKGYPPVVNHAAETAFVRSCAEDILGTDQCYLTEPLMVGEDFSYYLQHVPGTFFLTGAGNPEKNAVYPHHHPMFDIDERAMLHAGKILASAAWRFLNDES</sequence>
<evidence type="ECO:0000259" key="4">
    <source>
        <dbReference type="Pfam" id="PF07687"/>
    </source>
</evidence>
<comment type="caution">
    <text evidence="5">The sequence shown here is derived from an EMBL/GenBank/DDBJ whole genome shotgun (WGS) entry which is preliminary data.</text>
</comment>
<keyword evidence="2" id="KW-0378">Hydrolase</keyword>
<feature type="domain" description="Peptidase M20 dimerisation" evidence="4">
    <location>
        <begin position="197"/>
        <end position="290"/>
    </location>
</feature>
<name>A0A1B9B744_9BACI</name>